<comment type="caution">
    <text evidence="5">The sequence shown here is derived from an EMBL/GenBank/DDBJ whole genome shotgun (WGS) entry which is preliminary data.</text>
</comment>
<dbReference type="GO" id="GO:0003700">
    <property type="term" value="F:DNA-binding transcription factor activity"/>
    <property type="evidence" value="ECO:0007669"/>
    <property type="project" value="InterPro"/>
</dbReference>
<dbReference type="CDD" id="cd18915">
    <property type="entry name" value="bHLH_AtLHW_like"/>
    <property type="match status" value="1"/>
</dbReference>
<evidence type="ECO:0000259" key="4">
    <source>
        <dbReference type="PROSITE" id="PS50888"/>
    </source>
</evidence>
<reference evidence="5 6" key="1">
    <citation type="journal article" date="2020" name="IScience">
        <title>Genome Sequencing of the Endangered Kingdonia uniflora (Circaeasteraceae, Ranunculales) Reveals Potential Mechanisms of Evolutionary Specialization.</title>
        <authorList>
            <person name="Sun Y."/>
            <person name="Deng T."/>
            <person name="Zhang A."/>
            <person name="Moore M.J."/>
            <person name="Landis J.B."/>
            <person name="Lin N."/>
            <person name="Zhang H."/>
            <person name="Zhang X."/>
            <person name="Huang J."/>
            <person name="Zhang X."/>
            <person name="Sun H."/>
            <person name="Wang H."/>
        </authorList>
    </citation>
    <scope>NUCLEOTIDE SEQUENCE [LARGE SCALE GENOMIC DNA]</scope>
    <source>
        <strain evidence="5">TB1705</strain>
        <tissue evidence="5">Leaf</tissue>
    </source>
</reference>
<feature type="domain" description="BHLH" evidence="4">
    <location>
        <begin position="572"/>
        <end position="621"/>
    </location>
</feature>
<accession>A0A7J7MFH2</accession>
<feature type="region of interest" description="Disordered" evidence="3">
    <location>
        <begin position="552"/>
        <end position="588"/>
    </location>
</feature>
<protein>
    <recommendedName>
        <fullName evidence="4">BHLH domain-containing protein</fullName>
    </recommendedName>
</protein>
<dbReference type="GO" id="GO:0046983">
    <property type="term" value="F:protein dimerization activity"/>
    <property type="evidence" value="ECO:0007669"/>
    <property type="project" value="InterPro"/>
</dbReference>
<feature type="region of interest" description="Disordered" evidence="3">
    <location>
        <begin position="485"/>
        <end position="512"/>
    </location>
</feature>
<dbReference type="Pfam" id="PF23176">
    <property type="entry name" value="bHLH_LHW"/>
    <property type="match status" value="1"/>
</dbReference>
<evidence type="ECO:0000313" key="6">
    <source>
        <dbReference type="Proteomes" id="UP000541444"/>
    </source>
</evidence>
<feature type="compositionally biased region" description="Polar residues" evidence="3">
    <location>
        <begin position="485"/>
        <end position="498"/>
    </location>
</feature>
<gene>
    <name evidence="5" type="ORF">GIB67_000902</name>
</gene>
<dbReference type="PANTHER" id="PTHR46196:SF2">
    <property type="entry name" value="TRANSCRIPTION FACTOR BHLH157"/>
    <property type="match status" value="1"/>
</dbReference>
<dbReference type="PANTHER" id="PTHR46196">
    <property type="entry name" value="TRANSCRIPTION FACTOR BHLH155-LIKE ISOFORM X1-RELATED"/>
    <property type="match status" value="1"/>
</dbReference>
<dbReference type="Proteomes" id="UP000541444">
    <property type="component" value="Unassembled WGS sequence"/>
</dbReference>
<proteinExistence type="predicted"/>
<keyword evidence="1" id="KW-0805">Transcription regulation</keyword>
<dbReference type="EMBL" id="JACGCM010001557">
    <property type="protein sequence ID" value="KAF6153669.1"/>
    <property type="molecule type" value="Genomic_DNA"/>
</dbReference>
<dbReference type="PROSITE" id="PS50888">
    <property type="entry name" value="BHLH"/>
    <property type="match status" value="1"/>
</dbReference>
<sequence>MNSRIKEALRNICCNNGWCYAVFWRVNRRNSMLLTLEDAYYEDQFETVLSKMLQRVHMLGEGIIGHAGSSGNHRWIFSDTYCQGWNPTGLVADQDIFQGNSEFLQQFLYGIKTIAVISVAPHGVVQFGSTEEILEKFEFVNHIRCLFRKLQSVDDSFPPKNFRTAMNNVIYNDYDPSGVVDSSVNTGSSCPNYGNNNNSLYDDVKHEMIQVTQSPMVLPQSSSFTSALQARGVNPMVNNPPFYLNNPFRFPGIDPQVRLSAPSMQLPPVLSQCTNNLTAKNPTMTSWNTEGSPLTSLEQQLLSGVGIQEPSNAFSANTNPLVTGGNTFQNFQGDGTLTSLYGVDVLCSTNLNDFSQSLGVASTSLVGGDVLNGIPVNPSTSLQNSVGDPLSTLNVVPGNPLDLPHLPTDDDFFSNLALDFSQIQGTKGCWEDILLPLGSGSRSTLSTGTSECISELDIGSMMGSQKGLFSDFGLEQLLDGLNGKSTTLETKPSSEDQLSTTTISRSSTSLHNNQVLLGVPEKTTMQRSQTDIVPKPRVGLWIDDSYSINTETSAISQSKKSDEPPKPTKKRARPGESTRPRPKDRQQIQDRVKELREIVPNGAKCSIDALLDRTIKHMLFLQSVTKYADKLKQADEPKMIGNESGVVLKDNSSGGAGGATWAYEVGGKTMLCPIIVEDLAPPGQMLVEMLCEERGFFLEIADIIRGFGLTILKGMMEAREDKIWARFIVEANRDITRMDIFLSLVGLLQQTATSGTNHNISQPSNDVTSGIPQFNNYQQSHLPPVPIGFVNGLH</sequence>
<dbReference type="Pfam" id="PF14215">
    <property type="entry name" value="bHLH-MYC_N"/>
    <property type="match status" value="2"/>
</dbReference>
<evidence type="ECO:0000256" key="1">
    <source>
        <dbReference type="ARBA" id="ARBA00023015"/>
    </source>
</evidence>
<evidence type="ECO:0000313" key="5">
    <source>
        <dbReference type="EMBL" id="KAF6153669.1"/>
    </source>
</evidence>
<dbReference type="OrthoDB" id="1883654at2759"/>
<dbReference type="AlphaFoldDB" id="A0A7J7MFH2"/>
<evidence type="ECO:0000256" key="3">
    <source>
        <dbReference type="SAM" id="MobiDB-lite"/>
    </source>
</evidence>
<dbReference type="InterPro" id="IPR011598">
    <property type="entry name" value="bHLH_dom"/>
</dbReference>
<dbReference type="InterPro" id="IPR025610">
    <property type="entry name" value="MYC/MYB_N"/>
</dbReference>
<feature type="compositionally biased region" description="Basic and acidic residues" evidence="3">
    <location>
        <begin position="573"/>
        <end position="588"/>
    </location>
</feature>
<feature type="compositionally biased region" description="Low complexity" evidence="3">
    <location>
        <begin position="499"/>
        <end position="509"/>
    </location>
</feature>
<keyword evidence="2" id="KW-0804">Transcription</keyword>
<organism evidence="5 6">
    <name type="scientific">Kingdonia uniflora</name>
    <dbReference type="NCBI Taxonomy" id="39325"/>
    <lineage>
        <taxon>Eukaryota</taxon>
        <taxon>Viridiplantae</taxon>
        <taxon>Streptophyta</taxon>
        <taxon>Embryophyta</taxon>
        <taxon>Tracheophyta</taxon>
        <taxon>Spermatophyta</taxon>
        <taxon>Magnoliopsida</taxon>
        <taxon>Ranunculales</taxon>
        <taxon>Circaeasteraceae</taxon>
        <taxon>Kingdonia</taxon>
    </lineage>
</organism>
<name>A0A7J7MFH2_9MAGN</name>
<dbReference type="InterPro" id="IPR043561">
    <property type="entry name" value="LHW-like"/>
</dbReference>
<keyword evidence="6" id="KW-1185">Reference proteome</keyword>
<evidence type="ECO:0000256" key="2">
    <source>
        <dbReference type="ARBA" id="ARBA00023163"/>
    </source>
</evidence>